<evidence type="ECO:0000313" key="3">
    <source>
        <dbReference type="Proteomes" id="UP001164761"/>
    </source>
</evidence>
<dbReference type="Pfam" id="PF00583">
    <property type="entry name" value="Acetyltransf_1"/>
    <property type="match status" value="1"/>
</dbReference>
<sequence>MNTRNIVEDDYYKVIEVLDDWWGGRQMTHLLPRLFFEHFQPTSFIVENDGMLSAFLIGFVSQTHPNEAYIHFVGVNPQLRQSGLARQLYQKFFDVVRDMGCNIVRCITSPVNEGSVSFHTRMGFTVAVGVDYAGRGQDRILFQKNITPENDIGFLA</sequence>
<dbReference type="PIRSF" id="PIRSF037663">
    <property type="entry name" value="Acetyltransf_GNAT_prd"/>
    <property type="match status" value="1"/>
</dbReference>
<dbReference type="InterPro" id="IPR016181">
    <property type="entry name" value="Acyl_CoA_acyltransferase"/>
</dbReference>
<dbReference type="SUPFAM" id="SSF55729">
    <property type="entry name" value="Acyl-CoA N-acyltransferases (Nat)"/>
    <property type="match status" value="1"/>
</dbReference>
<dbReference type="RefSeq" id="WP_268006255.1">
    <property type="nucleotide sequence ID" value="NZ_BSUT01000001.1"/>
</dbReference>
<evidence type="ECO:0000259" key="1">
    <source>
        <dbReference type="PROSITE" id="PS51186"/>
    </source>
</evidence>
<name>A0ABY6ZHK6_9BACL</name>
<dbReference type="EMBL" id="CP104067">
    <property type="protein sequence ID" value="WAH42373.1"/>
    <property type="molecule type" value="Genomic_DNA"/>
</dbReference>
<accession>A0ABY6ZHK6</accession>
<reference evidence="2" key="1">
    <citation type="submission" date="2022-08" db="EMBL/GenBank/DDBJ databases">
        <title>Alicyclobacillus fastidiosus DSM 17978, complete genome.</title>
        <authorList>
            <person name="Wang Q."/>
            <person name="Cai R."/>
            <person name="Wang Z."/>
        </authorList>
    </citation>
    <scope>NUCLEOTIDE SEQUENCE</scope>
    <source>
        <strain evidence="2">DSM 17978</strain>
    </source>
</reference>
<proteinExistence type="predicted"/>
<dbReference type="Gene3D" id="3.40.630.30">
    <property type="match status" value="1"/>
</dbReference>
<keyword evidence="3" id="KW-1185">Reference proteome</keyword>
<gene>
    <name evidence="2" type="ORF">NZD89_02375</name>
</gene>
<dbReference type="CDD" id="cd04301">
    <property type="entry name" value="NAT_SF"/>
    <property type="match status" value="1"/>
</dbReference>
<dbReference type="InterPro" id="IPR017255">
    <property type="entry name" value="AcTrfase_GNAT_prd"/>
</dbReference>
<protein>
    <submittedName>
        <fullName evidence="2">GNAT family N-acetyltransferase</fullName>
    </submittedName>
</protein>
<dbReference type="Proteomes" id="UP001164761">
    <property type="component" value="Chromosome"/>
</dbReference>
<dbReference type="InterPro" id="IPR000182">
    <property type="entry name" value="GNAT_dom"/>
</dbReference>
<organism evidence="2 3">
    <name type="scientific">Alicyclobacillus fastidiosus</name>
    <dbReference type="NCBI Taxonomy" id="392011"/>
    <lineage>
        <taxon>Bacteria</taxon>
        <taxon>Bacillati</taxon>
        <taxon>Bacillota</taxon>
        <taxon>Bacilli</taxon>
        <taxon>Bacillales</taxon>
        <taxon>Alicyclobacillaceae</taxon>
        <taxon>Alicyclobacillus</taxon>
    </lineage>
</organism>
<feature type="domain" description="N-acetyltransferase" evidence="1">
    <location>
        <begin position="1"/>
        <end position="147"/>
    </location>
</feature>
<evidence type="ECO:0000313" key="2">
    <source>
        <dbReference type="EMBL" id="WAH42373.1"/>
    </source>
</evidence>
<dbReference type="PROSITE" id="PS51186">
    <property type="entry name" value="GNAT"/>
    <property type="match status" value="1"/>
</dbReference>